<dbReference type="Gene3D" id="3.40.50.10140">
    <property type="entry name" value="Toll/interleukin-1 receptor homology (TIR) domain"/>
    <property type="match status" value="1"/>
</dbReference>
<dbReference type="SUPFAM" id="SSF52200">
    <property type="entry name" value="Toll/Interleukin receptor TIR domain"/>
    <property type="match status" value="1"/>
</dbReference>
<evidence type="ECO:0000313" key="4">
    <source>
        <dbReference type="Proteomes" id="UP001188597"/>
    </source>
</evidence>
<dbReference type="EMBL" id="JAVXUP010000309">
    <property type="protein sequence ID" value="KAK3031311.1"/>
    <property type="molecule type" value="Genomic_DNA"/>
</dbReference>
<evidence type="ECO:0000313" key="3">
    <source>
        <dbReference type="EMBL" id="KAK3031311.1"/>
    </source>
</evidence>
<comment type="caution">
    <text evidence="3">The sequence shown here is derived from an EMBL/GenBank/DDBJ whole genome shotgun (WGS) entry which is preliminary data.</text>
</comment>
<dbReference type="PANTHER" id="PTHR32009">
    <property type="entry name" value="TMV RESISTANCE PROTEIN N-LIKE"/>
    <property type="match status" value="1"/>
</dbReference>
<name>A0AA88WNR5_9ASTE</name>
<dbReference type="InterPro" id="IPR035897">
    <property type="entry name" value="Toll_tir_struct_dom_sf"/>
</dbReference>
<keyword evidence="4" id="KW-1185">Reference proteome</keyword>
<proteinExistence type="predicted"/>
<protein>
    <recommendedName>
        <fullName evidence="2">TIR domain-containing protein</fullName>
    </recommendedName>
</protein>
<gene>
    <name evidence="3" type="ORF">RJ639_035217</name>
</gene>
<dbReference type="AlphaFoldDB" id="A0AA88WNR5"/>
<dbReference type="Pfam" id="PF01582">
    <property type="entry name" value="TIR"/>
    <property type="match status" value="1"/>
</dbReference>
<accession>A0AA88WNR5</accession>
<organism evidence="3 4">
    <name type="scientific">Escallonia herrerae</name>
    <dbReference type="NCBI Taxonomy" id="1293975"/>
    <lineage>
        <taxon>Eukaryota</taxon>
        <taxon>Viridiplantae</taxon>
        <taxon>Streptophyta</taxon>
        <taxon>Embryophyta</taxon>
        <taxon>Tracheophyta</taxon>
        <taxon>Spermatophyta</taxon>
        <taxon>Magnoliopsida</taxon>
        <taxon>eudicotyledons</taxon>
        <taxon>Gunneridae</taxon>
        <taxon>Pentapetalae</taxon>
        <taxon>asterids</taxon>
        <taxon>campanulids</taxon>
        <taxon>Escalloniales</taxon>
        <taxon>Escalloniaceae</taxon>
        <taxon>Escallonia</taxon>
    </lineage>
</organism>
<feature type="domain" description="TIR" evidence="2">
    <location>
        <begin position="48"/>
        <end position="122"/>
    </location>
</feature>
<reference evidence="3" key="1">
    <citation type="submission" date="2022-12" db="EMBL/GenBank/DDBJ databases">
        <title>Draft genome assemblies for two species of Escallonia (Escalloniales).</title>
        <authorList>
            <person name="Chanderbali A."/>
            <person name="Dervinis C."/>
            <person name="Anghel I."/>
            <person name="Soltis D."/>
            <person name="Soltis P."/>
            <person name="Zapata F."/>
        </authorList>
    </citation>
    <scope>NUCLEOTIDE SEQUENCE</scope>
    <source>
        <strain evidence="3">UCBG64.0493</strain>
        <tissue evidence="3">Leaf</tissue>
    </source>
</reference>
<dbReference type="GO" id="GO:0007165">
    <property type="term" value="P:signal transduction"/>
    <property type="evidence" value="ECO:0007669"/>
    <property type="project" value="InterPro"/>
</dbReference>
<keyword evidence="1" id="KW-0520">NAD</keyword>
<dbReference type="PANTHER" id="PTHR32009:SF154">
    <property type="entry name" value="TIR DOMAIN-CONTAINING PROTEIN"/>
    <property type="match status" value="1"/>
</dbReference>
<sequence length="122" mass="14144">MQLVPFRFRDEFAPDAKAKVITHKREEQNMSLTTARKTATLKVDVEEPNYDVFLHFGGKEIPKFIESLFEALVNAGFRTFQGGSDLQRAENGNLKLEEAMRRSRSSLIFFSRDDDYSMWCLD</sequence>
<dbReference type="PROSITE" id="PS50104">
    <property type="entry name" value="TIR"/>
    <property type="match status" value="1"/>
</dbReference>
<dbReference type="Proteomes" id="UP001188597">
    <property type="component" value="Unassembled WGS sequence"/>
</dbReference>
<evidence type="ECO:0000259" key="2">
    <source>
        <dbReference type="PROSITE" id="PS50104"/>
    </source>
</evidence>
<dbReference type="InterPro" id="IPR000157">
    <property type="entry name" value="TIR_dom"/>
</dbReference>
<evidence type="ECO:0000256" key="1">
    <source>
        <dbReference type="ARBA" id="ARBA00023027"/>
    </source>
</evidence>